<dbReference type="Gene3D" id="2.40.30.170">
    <property type="match status" value="1"/>
</dbReference>
<dbReference type="GO" id="GO:0015679">
    <property type="term" value="P:plasma membrane copper ion transport"/>
    <property type="evidence" value="ECO:0007669"/>
    <property type="project" value="TreeGrafter"/>
</dbReference>
<protein>
    <submittedName>
        <fullName evidence="5">Efflux RND transporter periplasmic adaptor subunit</fullName>
    </submittedName>
</protein>
<dbReference type="GO" id="GO:0030313">
    <property type="term" value="C:cell envelope"/>
    <property type="evidence" value="ECO:0007669"/>
    <property type="project" value="TreeGrafter"/>
</dbReference>
<evidence type="ECO:0000313" key="6">
    <source>
        <dbReference type="Proteomes" id="UP001218638"/>
    </source>
</evidence>
<dbReference type="Gene3D" id="2.40.50.100">
    <property type="match status" value="1"/>
</dbReference>
<dbReference type="GO" id="GO:0060003">
    <property type="term" value="P:copper ion export"/>
    <property type="evidence" value="ECO:0007669"/>
    <property type="project" value="TreeGrafter"/>
</dbReference>
<dbReference type="RefSeq" id="WP_330929357.1">
    <property type="nucleotide sequence ID" value="NZ_CP119075.1"/>
</dbReference>
<keyword evidence="3" id="KW-0732">Signal</keyword>
<dbReference type="SUPFAM" id="SSF111369">
    <property type="entry name" value="HlyD-like secretion proteins"/>
    <property type="match status" value="1"/>
</dbReference>
<keyword evidence="6" id="KW-1185">Reference proteome</keyword>
<gene>
    <name evidence="5" type="ORF">PXH66_00920</name>
</gene>
<comment type="similarity">
    <text evidence="1">Belongs to the membrane fusion protein (MFP) (TC 8.A.1) family.</text>
</comment>
<keyword evidence="2" id="KW-0813">Transport</keyword>
<evidence type="ECO:0000256" key="1">
    <source>
        <dbReference type="ARBA" id="ARBA00009477"/>
    </source>
</evidence>
<feature type="domain" description="CusB-like beta-barrel" evidence="4">
    <location>
        <begin position="178"/>
        <end position="240"/>
    </location>
</feature>
<accession>A0AAE9ZY05</accession>
<feature type="signal peptide" evidence="3">
    <location>
        <begin position="1"/>
        <end position="22"/>
    </location>
</feature>
<dbReference type="EMBL" id="CP119075">
    <property type="protein sequence ID" value="WED65409.1"/>
    <property type="molecule type" value="Genomic_DNA"/>
</dbReference>
<evidence type="ECO:0000313" key="5">
    <source>
        <dbReference type="EMBL" id="WED65409.1"/>
    </source>
</evidence>
<dbReference type="PANTHER" id="PTHR30097">
    <property type="entry name" value="CATION EFFLUX SYSTEM PROTEIN CUSB"/>
    <property type="match status" value="1"/>
</dbReference>
<evidence type="ECO:0000256" key="3">
    <source>
        <dbReference type="SAM" id="SignalP"/>
    </source>
</evidence>
<dbReference type="Pfam" id="PF25954">
    <property type="entry name" value="Beta-barrel_RND_2"/>
    <property type="match status" value="1"/>
</dbReference>
<dbReference type="InterPro" id="IPR058792">
    <property type="entry name" value="Beta-barrel_RND_2"/>
</dbReference>
<dbReference type="AlphaFoldDB" id="A0AAE9ZY05"/>
<dbReference type="GO" id="GO:0022857">
    <property type="term" value="F:transmembrane transporter activity"/>
    <property type="evidence" value="ECO:0007669"/>
    <property type="project" value="InterPro"/>
</dbReference>
<dbReference type="InterPro" id="IPR051909">
    <property type="entry name" value="MFP_Cation_Efflux"/>
</dbReference>
<dbReference type="NCBIfam" id="TIGR01730">
    <property type="entry name" value="RND_mfp"/>
    <property type="match status" value="1"/>
</dbReference>
<dbReference type="GO" id="GO:0016020">
    <property type="term" value="C:membrane"/>
    <property type="evidence" value="ECO:0007669"/>
    <property type="project" value="InterPro"/>
</dbReference>
<dbReference type="Proteomes" id="UP001218638">
    <property type="component" value="Chromosome"/>
</dbReference>
<dbReference type="KEGG" id="slom:PXH66_00920"/>
<dbReference type="PANTHER" id="PTHR30097:SF4">
    <property type="entry name" value="SLR6042 PROTEIN"/>
    <property type="match status" value="1"/>
</dbReference>
<name>A0AAE9ZY05_9BACT</name>
<proteinExistence type="inferred from homology"/>
<organism evidence="5 6">
    <name type="scientific">Synoicihabitans lomoniglobus</name>
    <dbReference type="NCBI Taxonomy" id="2909285"/>
    <lineage>
        <taxon>Bacteria</taxon>
        <taxon>Pseudomonadati</taxon>
        <taxon>Verrucomicrobiota</taxon>
        <taxon>Opitutia</taxon>
        <taxon>Opitutales</taxon>
        <taxon>Opitutaceae</taxon>
        <taxon>Synoicihabitans</taxon>
    </lineage>
</organism>
<dbReference type="InterPro" id="IPR006143">
    <property type="entry name" value="RND_pump_MFP"/>
</dbReference>
<sequence length="246" mass="27605">MTFCKKTSVLWTLMIGATVATAASIEVVLEPVHAMVVSAPEDGVLAAIAVDEGDAVLAGATLVEFERAQEELRVERAREVLRKREFDYAGVEKLFQDDMTSETEKLEKEIERRVAEIDLADAIEQRDRRVVKAVHAGTITRRHHEAGEYVERGTPLLELVDQRQLDARFYVRPAEGITLTKGDAVWVRVPLMEATVRCRVVFVDPTVDPSSGLMRVRARVENDNGRFKPGLRGWVNLAKEEPVTWP</sequence>
<evidence type="ECO:0000256" key="2">
    <source>
        <dbReference type="ARBA" id="ARBA00022448"/>
    </source>
</evidence>
<feature type="chain" id="PRO_5042283854" evidence="3">
    <location>
        <begin position="23"/>
        <end position="246"/>
    </location>
</feature>
<reference evidence="5" key="1">
    <citation type="submission" date="2023-03" db="EMBL/GenBank/DDBJ databases">
        <title>Lomoglobus Profundus gen. nov., sp. nov., a novel member of the phylum Verrucomicrobia, isolated from deep-marine sediment of South China Sea.</title>
        <authorList>
            <person name="Ahmad T."/>
            <person name="Ishaq S.E."/>
            <person name="Wang F."/>
        </authorList>
    </citation>
    <scope>NUCLEOTIDE SEQUENCE</scope>
    <source>
        <strain evidence="5">LMO-M01</strain>
    </source>
</reference>
<evidence type="ECO:0000259" key="4">
    <source>
        <dbReference type="Pfam" id="PF25954"/>
    </source>
</evidence>